<keyword evidence="3" id="KW-1185">Reference proteome</keyword>
<sequence length="176" mass="19276">MAGVLKIHSTTAGTLRIGHSWIEYCPIDGQSMTYGTWGNNPTGEGNGLLENAEPPTLKANATRSQVIDHEQERRLFEIIETYRQRGDQAWTLRTPCSTFAAEAWGRATGEQLVHQTALVSTPARLAKSIIEANQRDAVAAHGKMSIPSNHTPADAGNGNSKSSKQTLPRKSRSRRR</sequence>
<organism evidence="2 3">
    <name type="scientific">Rugamonas rivuli</name>
    <dbReference type="NCBI Taxonomy" id="2743358"/>
    <lineage>
        <taxon>Bacteria</taxon>
        <taxon>Pseudomonadati</taxon>
        <taxon>Pseudomonadota</taxon>
        <taxon>Betaproteobacteria</taxon>
        <taxon>Burkholderiales</taxon>
        <taxon>Oxalobacteraceae</taxon>
        <taxon>Telluria group</taxon>
        <taxon>Rugamonas</taxon>
    </lineage>
</organism>
<name>A0A843SN03_9BURK</name>
<proteinExistence type="predicted"/>
<comment type="caution">
    <text evidence="2">The sequence shown here is derived from an EMBL/GenBank/DDBJ whole genome shotgun (WGS) entry which is preliminary data.</text>
</comment>
<evidence type="ECO:0000313" key="2">
    <source>
        <dbReference type="EMBL" id="MQA21666.1"/>
    </source>
</evidence>
<dbReference type="Proteomes" id="UP000444318">
    <property type="component" value="Unassembled WGS sequence"/>
</dbReference>
<feature type="compositionally biased region" description="Basic residues" evidence="1">
    <location>
        <begin position="167"/>
        <end position="176"/>
    </location>
</feature>
<accession>A0A843SN03</accession>
<evidence type="ECO:0000256" key="1">
    <source>
        <dbReference type="SAM" id="MobiDB-lite"/>
    </source>
</evidence>
<reference evidence="2 3" key="1">
    <citation type="submission" date="2019-10" db="EMBL/GenBank/DDBJ databases">
        <title>Two novel species isolated from a subtropical stream in China.</title>
        <authorList>
            <person name="Lu H."/>
        </authorList>
    </citation>
    <scope>NUCLEOTIDE SEQUENCE [LARGE SCALE GENOMIC DNA]</scope>
    <source>
        <strain evidence="2 3">FT103W</strain>
    </source>
</reference>
<gene>
    <name evidence="2" type="ORF">GEV01_19295</name>
</gene>
<dbReference type="AlphaFoldDB" id="A0A843SN03"/>
<evidence type="ECO:0000313" key="3">
    <source>
        <dbReference type="Proteomes" id="UP000444318"/>
    </source>
</evidence>
<dbReference type="EMBL" id="WHUF01000005">
    <property type="protein sequence ID" value="MQA21666.1"/>
    <property type="molecule type" value="Genomic_DNA"/>
</dbReference>
<protein>
    <submittedName>
        <fullName evidence="2">Uncharacterized protein</fullName>
    </submittedName>
</protein>
<feature type="region of interest" description="Disordered" evidence="1">
    <location>
        <begin position="140"/>
        <end position="176"/>
    </location>
</feature>
<dbReference type="RefSeq" id="WP_152807207.1">
    <property type="nucleotide sequence ID" value="NZ_WHUF01000005.1"/>
</dbReference>
<feature type="compositionally biased region" description="Polar residues" evidence="1">
    <location>
        <begin position="146"/>
        <end position="166"/>
    </location>
</feature>